<dbReference type="InterPro" id="IPR002048">
    <property type="entry name" value="EF_hand_dom"/>
</dbReference>
<keyword evidence="5" id="KW-1185">Reference proteome</keyword>
<name>A0A2S1QVH1_9FLAO</name>
<dbReference type="PROSITE" id="PS50222">
    <property type="entry name" value="EF_HAND_2"/>
    <property type="match status" value="1"/>
</dbReference>
<evidence type="ECO:0000256" key="2">
    <source>
        <dbReference type="SAM" id="SignalP"/>
    </source>
</evidence>
<feature type="chain" id="PRO_5015552633" description="EF-hand domain-containing protein" evidence="2">
    <location>
        <begin position="23"/>
        <end position="99"/>
    </location>
</feature>
<reference evidence="4 5" key="1">
    <citation type="submission" date="2018-04" db="EMBL/GenBank/DDBJ databases">
        <title>Genome sequencing of Flavobacterium sp. HYN0059.</title>
        <authorList>
            <person name="Yi H."/>
            <person name="Baek C."/>
        </authorList>
    </citation>
    <scope>NUCLEOTIDE SEQUENCE [LARGE SCALE GENOMIC DNA]</scope>
    <source>
        <strain evidence="4 5">HYN0059</strain>
    </source>
</reference>
<evidence type="ECO:0000259" key="3">
    <source>
        <dbReference type="PROSITE" id="PS50222"/>
    </source>
</evidence>
<feature type="compositionally biased region" description="Basic residues" evidence="1">
    <location>
        <begin position="88"/>
        <end position="99"/>
    </location>
</feature>
<dbReference type="KEGG" id="falb:HYN59_04480"/>
<evidence type="ECO:0000256" key="1">
    <source>
        <dbReference type="SAM" id="MobiDB-lite"/>
    </source>
</evidence>
<evidence type="ECO:0000313" key="5">
    <source>
        <dbReference type="Proteomes" id="UP000244929"/>
    </source>
</evidence>
<dbReference type="AlphaFoldDB" id="A0A2S1QVH1"/>
<gene>
    <name evidence="4" type="ORF">HYN59_04480</name>
</gene>
<dbReference type="Proteomes" id="UP000244929">
    <property type="component" value="Chromosome"/>
</dbReference>
<evidence type="ECO:0000313" key="4">
    <source>
        <dbReference type="EMBL" id="AWH84417.1"/>
    </source>
</evidence>
<keyword evidence="2" id="KW-0732">Signal</keyword>
<dbReference type="GO" id="GO:0005509">
    <property type="term" value="F:calcium ion binding"/>
    <property type="evidence" value="ECO:0007669"/>
    <property type="project" value="InterPro"/>
</dbReference>
<dbReference type="RefSeq" id="WP_108777123.1">
    <property type="nucleotide sequence ID" value="NZ_CP029186.1"/>
</dbReference>
<dbReference type="EMBL" id="CP029186">
    <property type="protein sequence ID" value="AWH84417.1"/>
    <property type="molecule type" value="Genomic_DNA"/>
</dbReference>
<sequence length="99" mass="11075">MKMKFLGVMMLAALFTTAAATAQEKEKKHDGKGKGEMFAKLDTDKDGKISKAEADKGGKGKLKENFAAIDTNKDSFLDKDELKAYRQERRKNKDMKKGK</sequence>
<dbReference type="Pfam" id="PF13202">
    <property type="entry name" value="EF-hand_5"/>
    <property type="match status" value="2"/>
</dbReference>
<dbReference type="SUPFAM" id="SSF47473">
    <property type="entry name" value="EF-hand"/>
    <property type="match status" value="1"/>
</dbReference>
<feature type="signal peptide" evidence="2">
    <location>
        <begin position="1"/>
        <end position="22"/>
    </location>
</feature>
<feature type="domain" description="EF-hand" evidence="3">
    <location>
        <begin position="36"/>
        <end position="64"/>
    </location>
</feature>
<dbReference type="Gene3D" id="1.10.238.10">
    <property type="entry name" value="EF-hand"/>
    <property type="match status" value="2"/>
</dbReference>
<dbReference type="OrthoDB" id="1376844at2"/>
<organism evidence="4 5">
    <name type="scientific">Flavobacterium album</name>
    <dbReference type="NCBI Taxonomy" id="2175091"/>
    <lineage>
        <taxon>Bacteria</taxon>
        <taxon>Pseudomonadati</taxon>
        <taxon>Bacteroidota</taxon>
        <taxon>Flavobacteriia</taxon>
        <taxon>Flavobacteriales</taxon>
        <taxon>Flavobacteriaceae</taxon>
        <taxon>Flavobacterium</taxon>
    </lineage>
</organism>
<proteinExistence type="predicted"/>
<protein>
    <recommendedName>
        <fullName evidence="3">EF-hand domain-containing protein</fullName>
    </recommendedName>
</protein>
<dbReference type="InterPro" id="IPR011992">
    <property type="entry name" value="EF-hand-dom_pair"/>
</dbReference>
<feature type="region of interest" description="Disordered" evidence="1">
    <location>
        <begin position="80"/>
        <end position="99"/>
    </location>
</feature>
<accession>A0A2S1QVH1</accession>